<comment type="caution">
    <text evidence="3">The sequence shown here is derived from an EMBL/GenBank/DDBJ whole genome shotgun (WGS) entry which is preliminary data.</text>
</comment>
<dbReference type="AlphaFoldDB" id="A0ABD5MNL9"/>
<dbReference type="Gene3D" id="3.40.50.620">
    <property type="entry name" value="HUPs"/>
    <property type="match status" value="1"/>
</dbReference>
<dbReference type="InterPro" id="IPR014729">
    <property type="entry name" value="Rossmann-like_a/b/a_fold"/>
</dbReference>
<dbReference type="EMBL" id="JBHMAJ010000007">
    <property type="protein sequence ID" value="MFB9824928.1"/>
    <property type="molecule type" value="Genomic_DNA"/>
</dbReference>
<evidence type="ECO:0000313" key="3">
    <source>
        <dbReference type="EMBL" id="MFB9824928.1"/>
    </source>
</evidence>
<gene>
    <name evidence="3" type="ORF">ACFFOL_12220</name>
</gene>
<evidence type="ECO:0000256" key="1">
    <source>
        <dbReference type="ARBA" id="ARBA00008791"/>
    </source>
</evidence>
<evidence type="ECO:0000259" key="2">
    <source>
        <dbReference type="Pfam" id="PF00582"/>
    </source>
</evidence>
<keyword evidence="4" id="KW-1185">Reference proteome</keyword>
<organism evidence="3 4">
    <name type="scientific">Halobaculum roseum</name>
    <dbReference type="NCBI Taxonomy" id="2175149"/>
    <lineage>
        <taxon>Archaea</taxon>
        <taxon>Methanobacteriati</taxon>
        <taxon>Methanobacteriota</taxon>
        <taxon>Stenosarchaea group</taxon>
        <taxon>Halobacteria</taxon>
        <taxon>Halobacteriales</taxon>
        <taxon>Haloferacaceae</taxon>
        <taxon>Halobaculum</taxon>
    </lineage>
</organism>
<name>A0ABD5MNL9_9EURY</name>
<feature type="domain" description="UspA" evidence="2">
    <location>
        <begin position="2"/>
        <end position="144"/>
    </location>
</feature>
<accession>A0ABD5MNL9</accession>
<dbReference type="SUPFAM" id="SSF52402">
    <property type="entry name" value="Adenine nucleotide alpha hydrolases-like"/>
    <property type="match status" value="1"/>
</dbReference>
<sequence length="149" mass="16019">MPEHVLIPYDGSPLADHALRYACAEFPSSTLTVLYVVDEHTDETASAGWGDHPGQWEDWLTERRGHAADLFADAEAVAEEYGASIETAVAVGRVSEMTIAVAEEYGADLIVVGAHGRSPFAEFLIGDVARALVRRSPVPVTTVRERVGG</sequence>
<proteinExistence type="inferred from homology"/>
<protein>
    <submittedName>
        <fullName evidence="3">Universal stress protein</fullName>
    </submittedName>
</protein>
<dbReference type="PRINTS" id="PR01438">
    <property type="entry name" value="UNVRSLSTRESS"/>
</dbReference>
<dbReference type="Pfam" id="PF00582">
    <property type="entry name" value="Usp"/>
    <property type="match status" value="1"/>
</dbReference>
<dbReference type="Proteomes" id="UP001589595">
    <property type="component" value="Unassembled WGS sequence"/>
</dbReference>
<dbReference type="GeneID" id="67210430"/>
<comment type="similarity">
    <text evidence="1">Belongs to the universal stress protein A family.</text>
</comment>
<evidence type="ECO:0000313" key="4">
    <source>
        <dbReference type="Proteomes" id="UP001589595"/>
    </source>
</evidence>
<dbReference type="InterPro" id="IPR006015">
    <property type="entry name" value="Universal_stress_UspA"/>
</dbReference>
<dbReference type="CDD" id="cd00293">
    <property type="entry name" value="USP-like"/>
    <property type="match status" value="1"/>
</dbReference>
<dbReference type="RefSeq" id="WP_222923036.1">
    <property type="nucleotide sequence ID" value="NZ_CP082286.1"/>
</dbReference>
<dbReference type="PANTHER" id="PTHR46268:SF24">
    <property type="entry name" value="UNIVERSAL STRESS PROTEIN"/>
    <property type="match status" value="1"/>
</dbReference>
<dbReference type="InterPro" id="IPR006016">
    <property type="entry name" value="UspA"/>
</dbReference>
<reference evidence="3" key="1">
    <citation type="submission" date="2024-09" db="EMBL/GenBank/DDBJ databases">
        <authorList>
            <person name="Sun Q."/>
        </authorList>
    </citation>
    <scope>NUCLEOTIDE SEQUENCE [LARGE SCALE GENOMIC DNA]</scope>
    <source>
        <strain evidence="3">JCM 31273</strain>
    </source>
</reference>
<dbReference type="PANTHER" id="PTHR46268">
    <property type="entry name" value="STRESS RESPONSE PROTEIN NHAX"/>
    <property type="match status" value="1"/>
</dbReference>